<comment type="caution">
    <text evidence="1">The sequence shown here is derived from an EMBL/GenBank/DDBJ whole genome shotgun (WGS) entry which is preliminary data.</text>
</comment>
<dbReference type="OrthoDB" id="8991911at2"/>
<dbReference type="Proteomes" id="UP000054618">
    <property type="component" value="Unassembled WGS sequence"/>
</dbReference>
<evidence type="ECO:0000313" key="1">
    <source>
        <dbReference type="EMBL" id="KTD51503.1"/>
    </source>
</evidence>
<dbReference type="Pfam" id="PF08238">
    <property type="entry name" value="Sel1"/>
    <property type="match status" value="4"/>
</dbReference>
<dbReference type="EMBL" id="LNYS01000006">
    <property type="protein sequence ID" value="KTD51503.1"/>
    <property type="molecule type" value="Genomic_DNA"/>
</dbReference>
<dbReference type="PANTHER" id="PTHR45011:SF1">
    <property type="entry name" value="DAP3-BINDING CELL DEATH ENHANCER 1"/>
    <property type="match status" value="1"/>
</dbReference>
<reference evidence="1 2" key="1">
    <citation type="submission" date="2015-11" db="EMBL/GenBank/DDBJ databases">
        <title>Genomic analysis of 38 Legionella species identifies large and diverse effector repertoires.</title>
        <authorList>
            <person name="Burstein D."/>
            <person name="Amaro F."/>
            <person name="Zusman T."/>
            <person name="Lifshitz Z."/>
            <person name="Cohen O."/>
            <person name="Gilbert J.A."/>
            <person name="Pupko T."/>
            <person name="Shuman H.A."/>
            <person name="Segal G."/>
        </authorList>
    </citation>
    <scope>NUCLEOTIDE SEQUENCE [LARGE SCALE GENOMIC DNA]</scope>
    <source>
        <strain evidence="1 2">CDC#1442-AUS-E</strain>
    </source>
</reference>
<evidence type="ECO:0000313" key="2">
    <source>
        <dbReference type="Proteomes" id="UP000054618"/>
    </source>
</evidence>
<dbReference type="InterPro" id="IPR052748">
    <property type="entry name" value="ISR_Activator"/>
</dbReference>
<accession>A0A0W0Y496</accession>
<dbReference type="PATRIC" id="fig|45073.5.peg.372"/>
<keyword evidence="2" id="KW-1185">Reference proteome</keyword>
<sequence>MRQFIYYLVFMTHNQAFPESQLLNYLFLKTILIINYDAMNLLPLTVNPHCDLERFQEQIASVEAEGQSALIELRAMYREALITDSQRANKIKQIIEYFVLLDQDANAQIDFIRMTPAELQRVFNIHFFRSRIVTQSMFFFSERPESIEGLTAEELNDCGWYFYQKKYYEAAVPYFQLAALAGQEQALVNLGVCYHWAQGIEQDDEASVLCFELAADKNNPQALYNLGMAYEEGWYNGKSNTKQAWNYYTRAARLKDSESICQLGWYAENGIYPAQNLEEAYRHYEEADKLGSARGAFNLGRCYEFGKGCNENLSNALECYQRAQERGYAKAEGAIARIEDKLNRASCILL</sequence>
<dbReference type="PANTHER" id="PTHR45011">
    <property type="entry name" value="DAP3-BINDING CELL DEATH ENHANCER 1"/>
    <property type="match status" value="1"/>
</dbReference>
<dbReference type="InterPro" id="IPR011990">
    <property type="entry name" value="TPR-like_helical_dom_sf"/>
</dbReference>
<dbReference type="AlphaFoldDB" id="A0A0W0Y496"/>
<name>A0A0W0Y496_9GAMM</name>
<proteinExistence type="predicted"/>
<dbReference type="SUPFAM" id="SSF81901">
    <property type="entry name" value="HCP-like"/>
    <property type="match status" value="1"/>
</dbReference>
<dbReference type="InterPro" id="IPR006597">
    <property type="entry name" value="Sel1-like"/>
</dbReference>
<organism evidence="1 2">
    <name type="scientific">Legionella quinlivanii</name>
    <dbReference type="NCBI Taxonomy" id="45073"/>
    <lineage>
        <taxon>Bacteria</taxon>
        <taxon>Pseudomonadati</taxon>
        <taxon>Pseudomonadota</taxon>
        <taxon>Gammaproteobacteria</taxon>
        <taxon>Legionellales</taxon>
        <taxon>Legionellaceae</taxon>
        <taxon>Legionella</taxon>
    </lineage>
</organism>
<protein>
    <submittedName>
        <fullName evidence="1">TPR repeat-containing protein</fullName>
    </submittedName>
</protein>
<dbReference type="SMART" id="SM00671">
    <property type="entry name" value="SEL1"/>
    <property type="match status" value="4"/>
</dbReference>
<dbReference type="RefSeq" id="WP_058506479.1">
    <property type="nucleotide sequence ID" value="NZ_CAAAIK010000019.1"/>
</dbReference>
<dbReference type="STRING" id="45073.Lqui_0347"/>
<gene>
    <name evidence="1" type="ORF">Lqui_0347</name>
</gene>
<dbReference type="Gene3D" id="1.25.40.10">
    <property type="entry name" value="Tetratricopeptide repeat domain"/>
    <property type="match status" value="1"/>
</dbReference>